<accession>A0ABV6J639</accession>
<name>A0ABV6J639_9BACL</name>
<dbReference type="Proteomes" id="UP001589818">
    <property type="component" value="Unassembled WGS sequence"/>
</dbReference>
<dbReference type="RefSeq" id="WP_204818124.1">
    <property type="nucleotide sequence ID" value="NZ_JANHOF010000004.1"/>
</dbReference>
<sequence length="218" mass="24792">MKDFQALISKKVFVDLSGKVRLSGKLVDAGSDIIVLLHQERYLYIPRVHVHQIKADLSDNEETSTAPQLPMEYENENISMKDILDQAMGLFLELNVSGHVPMHGYLTAVMEDYLVLHSPVYKQIHVSLHHMKWLIPYPVHHVPYSLDRMSLAVKPYNSPLPPTFEEQCKRIEGNLAVFDLGHTIGFIQQVSSGTITFIDANGNPMYWNVAHLKSLYLP</sequence>
<evidence type="ECO:0000313" key="1">
    <source>
        <dbReference type="EMBL" id="MFC0391226.1"/>
    </source>
</evidence>
<comment type="caution">
    <text evidence="1">The sequence shown here is derived from an EMBL/GenBank/DDBJ whole genome shotgun (WGS) entry which is preliminary data.</text>
</comment>
<proteinExistence type="predicted"/>
<reference evidence="1 2" key="1">
    <citation type="submission" date="2024-09" db="EMBL/GenBank/DDBJ databases">
        <authorList>
            <person name="Sun Q."/>
            <person name="Mori K."/>
        </authorList>
    </citation>
    <scope>NUCLEOTIDE SEQUENCE [LARGE SCALE GENOMIC DNA]</scope>
    <source>
        <strain evidence="1 2">CCM 4839</strain>
    </source>
</reference>
<gene>
    <name evidence="1" type="ORF">ACFFJ8_07525</name>
</gene>
<dbReference type="EMBL" id="JBHLVF010000010">
    <property type="protein sequence ID" value="MFC0391226.1"/>
    <property type="molecule type" value="Genomic_DNA"/>
</dbReference>
<keyword evidence="2" id="KW-1185">Reference proteome</keyword>
<protein>
    <submittedName>
        <fullName evidence="1">DUF2642 domain-containing protein</fullName>
    </submittedName>
</protein>
<organism evidence="1 2">
    <name type="scientific">Paenibacillus mendelii</name>
    <dbReference type="NCBI Taxonomy" id="206163"/>
    <lineage>
        <taxon>Bacteria</taxon>
        <taxon>Bacillati</taxon>
        <taxon>Bacillota</taxon>
        <taxon>Bacilli</taxon>
        <taxon>Bacillales</taxon>
        <taxon>Paenibacillaceae</taxon>
        <taxon>Paenibacillus</taxon>
    </lineage>
</organism>
<evidence type="ECO:0000313" key="2">
    <source>
        <dbReference type="Proteomes" id="UP001589818"/>
    </source>
</evidence>